<gene>
    <name evidence="1" type="ORF">BN970_03531</name>
</gene>
<proteinExistence type="predicted"/>
<organism evidence="1 2">
    <name type="scientific">Mycolicibacterium conceptionense</name>
    <dbReference type="NCBI Taxonomy" id="451644"/>
    <lineage>
        <taxon>Bacteria</taxon>
        <taxon>Bacillati</taxon>
        <taxon>Actinomycetota</taxon>
        <taxon>Actinomycetes</taxon>
        <taxon>Mycobacteriales</taxon>
        <taxon>Mycobacteriaceae</taxon>
        <taxon>Mycolicibacterium</taxon>
    </lineage>
</organism>
<accession>A0A0U1DIM3</accession>
<name>A0A0U1DIM3_9MYCO</name>
<evidence type="ECO:0000313" key="1">
    <source>
        <dbReference type="EMBL" id="CQD16563.1"/>
    </source>
</evidence>
<protein>
    <submittedName>
        <fullName evidence="1">Uncharacterized protein</fullName>
    </submittedName>
</protein>
<sequence length="33" mass="3871">MEQLLATVQTQAEKRRGGFEASSQHFSKFWRLC</sequence>
<dbReference type="AlphaFoldDB" id="A0A0U1DIM3"/>
<reference evidence="1 2" key="1">
    <citation type="submission" date="2015-03" db="EMBL/GenBank/DDBJ databases">
        <authorList>
            <person name="Murphy D."/>
        </authorList>
    </citation>
    <scope>NUCLEOTIDE SEQUENCE [LARGE SCALE GENOMIC DNA]</scope>
    <source>
        <strain evidence="1 2">D16</strain>
    </source>
</reference>
<dbReference type="EMBL" id="CTEF01000002">
    <property type="protein sequence ID" value="CQD16563.1"/>
    <property type="molecule type" value="Genomic_DNA"/>
</dbReference>
<evidence type="ECO:0000313" key="2">
    <source>
        <dbReference type="Proteomes" id="UP000182227"/>
    </source>
</evidence>
<dbReference type="Proteomes" id="UP000182227">
    <property type="component" value="Unassembled WGS sequence"/>
</dbReference>